<dbReference type="AlphaFoldDB" id="A0A0F9VDV2"/>
<accession>A0A0F9VDV2</accession>
<proteinExistence type="predicted"/>
<evidence type="ECO:0000313" key="1">
    <source>
        <dbReference type="EMBL" id="KKN71756.1"/>
    </source>
</evidence>
<protein>
    <recommendedName>
        <fullName evidence="2">Glycosyl transferase family 1 domain-containing protein</fullName>
    </recommendedName>
</protein>
<evidence type="ECO:0008006" key="2">
    <source>
        <dbReference type="Google" id="ProtNLM"/>
    </source>
</evidence>
<dbReference type="EMBL" id="LAZR01000377">
    <property type="protein sequence ID" value="KKN71756.1"/>
    <property type="molecule type" value="Genomic_DNA"/>
</dbReference>
<dbReference type="SUPFAM" id="SSF53756">
    <property type="entry name" value="UDP-Glycosyltransferase/glycogen phosphorylase"/>
    <property type="match status" value="1"/>
</dbReference>
<name>A0A0F9VDV2_9ZZZZ</name>
<reference evidence="1" key="1">
    <citation type="journal article" date="2015" name="Nature">
        <title>Complex archaea that bridge the gap between prokaryotes and eukaryotes.</title>
        <authorList>
            <person name="Spang A."/>
            <person name="Saw J.H."/>
            <person name="Jorgensen S.L."/>
            <person name="Zaremba-Niedzwiedzka K."/>
            <person name="Martijn J."/>
            <person name="Lind A.E."/>
            <person name="van Eijk R."/>
            <person name="Schleper C."/>
            <person name="Guy L."/>
            <person name="Ettema T.J."/>
        </authorList>
    </citation>
    <scope>NUCLEOTIDE SEQUENCE</scope>
</reference>
<organism evidence="1">
    <name type="scientific">marine sediment metagenome</name>
    <dbReference type="NCBI Taxonomy" id="412755"/>
    <lineage>
        <taxon>unclassified sequences</taxon>
        <taxon>metagenomes</taxon>
        <taxon>ecological metagenomes</taxon>
    </lineage>
</organism>
<gene>
    <name evidence="1" type="ORF">LCGC14_0418220</name>
</gene>
<sequence length="285" mass="33473">MRVGFITFESWHEREQIGSSRIRARWVANAWPEAEIYQPGQKYDVEIYQKVYWQRHMNHNNPAIKILDICDPDWAERPDNAYFREIVENFDAVTAPTEQFRKFFNKLLPKMPFKVIPDRLDLSQYKQKKIHKGDAKSVVWFGYAQNVNVIRQAVPTLRQLKLKCMIISNDMRLMVAKRDAEMFNFVKYDENTINQNLIKHGDIALLPSHKTNDGDTPYNAMFKSDNKVGNAQALGLPVAVNAESLEFYMKEENRKKTAEEGWEWVKAHRDVNQSVVEYKELIETL</sequence>
<comment type="caution">
    <text evidence="1">The sequence shown here is derived from an EMBL/GenBank/DDBJ whole genome shotgun (WGS) entry which is preliminary data.</text>
</comment>